<dbReference type="RefSeq" id="WP_221225627.1">
    <property type="nucleotide sequence ID" value="NZ_JACIBY010000005.1"/>
</dbReference>
<dbReference type="Gene3D" id="1.10.10.10">
    <property type="entry name" value="Winged helix-like DNA-binding domain superfamily/Winged helix DNA-binding domain"/>
    <property type="match status" value="1"/>
</dbReference>
<dbReference type="GO" id="GO:0006352">
    <property type="term" value="P:DNA-templated transcription initiation"/>
    <property type="evidence" value="ECO:0007669"/>
    <property type="project" value="InterPro"/>
</dbReference>
<comment type="similarity">
    <text evidence="1">Belongs to the sigma-70 factor family. ECF subfamily.</text>
</comment>
<reference evidence="7 8" key="1">
    <citation type="submission" date="2020-08" db="EMBL/GenBank/DDBJ databases">
        <title>Genomic Encyclopedia of Type Strains, Phase IV (KMG-IV): sequencing the most valuable type-strain genomes for metagenomic binning, comparative biology and taxonomic classification.</title>
        <authorList>
            <person name="Goeker M."/>
        </authorList>
    </citation>
    <scope>NUCLEOTIDE SEQUENCE [LARGE SCALE GENOMIC DNA]</scope>
    <source>
        <strain evidence="7 8">DSM 17976</strain>
    </source>
</reference>
<dbReference type="PANTHER" id="PTHR43133">
    <property type="entry name" value="RNA POLYMERASE ECF-TYPE SIGMA FACTO"/>
    <property type="match status" value="1"/>
</dbReference>
<keyword evidence="3" id="KW-0731">Sigma factor</keyword>
<dbReference type="Pfam" id="PF08281">
    <property type="entry name" value="Sigma70_r4_2"/>
    <property type="match status" value="1"/>
</dbReference>
<gene>
    <name evidence="7" type="ORF">FHS57_002749</name>
</gene>
<keyword evidence="2" id="KW-0805">Transcription regulation</keyword>
<dbReference type="Pfam" id="PF04542">
    <property type="entry name" value="Sigma70_r2"/>
    <property type="match status" value="1"/>
</dbReference>
<keyword evidence="8" id="KW-1185">Reference proteome</keyword>
<evidence type="ECO:0000259" key="6">
    <source>
        <dbReference type="Pfam" id="PF08281"/>
    </source>
</evidence>
<evidence type="ECO:0000256" key="4">
    <source>
        <dbReference type="ARBA" id="ARBA00023163"/>
    </source>
</evidence>
<dbReference type="EMBL" id="JACIBY010000005">
    <property type="protein sequence ID" value="MBB3838743.1"/>
    <property type="molecule type" value="Genomic_DNA"/>
</dbReference>
<dbReference type="Gene3D" id="1.10.1740.10">
    <property type="match status" value="1"/>
</dbReference>
<dbReference type="CDD" id="cd06171">
    <property type="entry name" value="Sigma70_r4"/>
    <property type="match status" value="1"/>
</dbReference>
<evidence type="ECO:0000256" key="3">
    <source>
        <dbReference type="ARBA" id="ARBA00023082"/>
    </source>
</evidence>
<dbReference type="InterPro" id="IPR013249">
    <property type="entry name" value="RNA_pol_sigma70_r4_t2"/>
</dbReference>
<keyword evidence="4" id="KW-0804">Transcription</keyword>
<dbReference type="GO" id="GO:0003677">
    <property type="term" value="F:DNA binding"/>
    <property type="evidence" value="ECO:0007669"/>
    <property type="project" value="InterPro"/>
</dbReference>
<dbReference type="InterPro" id="IPR039425">
    <property type="entry name" value="RNA_pol_sigma-70-like"/>
</dbReference>
<dbReference type="InterPro" id="IPR014284">
    <property type="entry name" value="RNA_pol_sigma-70_dom"/>
</dbReference>
<dbReference type="InterPro" id="IPR013325">
    <property type="entry name" value="RNA_pol_sigma_r2"/>
</dbReference>
<dbReference type="GO" id="GO:0016987">
    <property type="term" value="F:sigma factor activity"/>
    <property type="evidence" value="ECO:0007669"/>
    <property type="project" value="UniProtKB-KW"/>
</dbReference>
<dbReference type="InterPro" id="IPR036388">
    <property type="entry name" value="WH-like_DNA-bd_sf"/>
</dbReference>
<feature type="domain" description="RNA polymerase sigma-70 region 2" evidence="5">
    <location>
        <begin position="58"/>
        <end position="123"/>
    </location>
</feature>
<dbReference type="PANTHER" id="PTHR43133:SF46">
    <property type="entry name" value="RNA POLYMERASE SIGMA-70 FACTOR ECF SUBFAMILY"/>
    <property type="match status" value="1"/>
</dbReference>
<evidence type="ECO:0000256" key="1">
    <source>
        <dbReference type="ARBA" id="ARBA00010641"/>
    </source>
</evidence>
<dbReference type="InterPro" id="IPR014327">
    <property type="entry name" value="RNA_pol_sigma70_bacteroid"/>
</dbReference>
<evidence type="ECO:0000313" key="8">
    <source>
        <dbReference type="Proteomes" id="UP000541352"/>
    </source>
</evidence>
<dbReference type="NCBIfam" id="TIGR02937">
    <property type="entry name" value="sigma70-ECF"/>
    <property type="match status" value="1"/>
</dbReference>
<protein>
    <submittedName>
        <fullName evidence="7">RNA polymerase sigma-70 factor (ECF subfamily)</fullName>
    </submittedName>
</protein>
<comment type="caution">
    <text evidence="7">The sequence shown here is derived from an EMBL/GenBank/DDBJ whole genome shotgun (WGS) entry which is preliminary data.</text>
</comment>
<dbReference type="AlphaFoldDB" id="A0A7W5ZK26"/>
<dbReference type="NCBIfam" id="TIGR02985">
    <property type="entry name" value="Sig70_bacteroi1"/>
    <property type="match status" value="1"/>
</dbReference>
<proteinExistence type="inferred from homology"/>
<name>A0A7W5ZK26_9BACT</name>
<dbReference type="SUPFAM" id="SSF88659">
    <property type="entry name" value="Sigma3 and sigma4 domains of RNA polymerase sigma factors"/>
    <property type="match status" value="1"/>
</dbReference>
<evidence type="ECO:0000313" key="7">
    <source>
        <dbReference type="EMBL" id="MBB3838743.1"/>
    </source>
</evidence>
<evidence type="ECO:0000256" key="2">
    <source>
        <dbReference type="ARBA" id="ARBA00023015"/>
    </source>
</evidence>
<feature type="domain" description="RNA polymerase sigma factor 70 region 4 type 2" evidence="6">
    <location>
        <begin position="155"/>
        <end position="205"/>
    </location>
</feature>
<dbReference type="InterPro" id="IPR013324">
    <property type="entry name" value="RNA_pol_sigma_r3/r4-like"/>
</dbReference>
<dbReference type="Proteomes" id="UP000541352">
    <property type="component" value="Unassembled WGS sequence"/>
</dbReference>
<dbReference type="InterPro" id="IPR007627">
    <property type="entry name" value="RNA_pol_sigma70_r2"/>
</dbReference>
<organism evidence="7 8">
    <name type="scientific">Runella defluvii</name>
    <dbReference type="NCBI Taxonomy" id="370973"/>
    <lineage>
        <taxon>Bacteria</taxon>
        <taxon>Pseudomonadati</taxon>
        <taxon>Bacteroidota</taxon>
        <taxon>Cytophagia</taxon>
        <taxon>Cytophagales</taxon>
        <taxon>Spirosomataceae</taxon>
        <taxon>Runella</taxon>
    </lineage>
</organism>
<accession>A0A7W5ZK26</accession>
<dbReference type="SUPFAM" id="SSF88946">
    <property type="entry name" value="Sigma2 domain of RNA polymerase sigma factors"/>
    <property type="match status" value="1"/>
</dbReference>
<evidence type="ECO:0000259" key="5">
    <source>
        <dbReference type="Pfam" id="PF04542"/>
    </source>
</evidence>
<sequence>MSALSVVFDNLSQKETVRWPQNRTFATKRRESYYVQLSDTQILIAIREGDERVFEQVFRKYYGGLCTYGRSILRDEEEAEEIVQNVFVGIWEKRAELEITQSLKSYLYRAVHNHCLNRIKHQKVRDEHQQYTLYSQEEAYESVSQTVYKNELESELAKAIGKLPEQCRVIFKLSRFEELRYQEIADQLGLSVKTVENQIGKALKILRAELADFLPVVAIIYWLTKNL</sequence>